<protein>
    <submittedName>
        <fullName evidence="1">Uncharacterized protein</fullName>
    </submittedName>
</protein>
<organism evidence="1 2">
    <name type="scientific">Gossypium arboreum</name>
    <name type="common">Tree cotton</name>
    <name type="synonym">Gossypium nanking</name>
    <dbReference type="NCBI Taxonomy" id="29729"/>
    <lineage>
        <taxon>Eukaryota</taxon>
        <taxon>Viridiplantae</taxon>
        <taxon>Streptophyta</taxon>
        <taxon>Embryophyta</taxon>
        <taxon>Tracheophyta</taxon>
        <taxon>Spermatophyta</taxon>
        <taxon>Magnoliopsida</taxon>
        <taxon>eudicotyledons</taxon>
        <taxon>Gunneridae</taxon>
        <taxon>Pentapetalae</taxon>
        <taxon>rosids</taxon>
        <taxon>malvids</taxon>
        <taxon>Malvales</taxon>
        <taxon>Malvaceae</taxon>
        <taxon>Malvoideae</taxon>
        <taxon>Gossypium</taxon>
    </lineage>
</organism>
<proteinExistence type="predicted"/>
<sequence>MSLVSGKIHGS</sequence>
<evidence type="ECO:0000313" key="2">
    <source>
        <dbReference type="Proteomes" id="UP000032142"/>
    </source>
</evidence>
<name>A0A0B0MEQ3_GOSAR</name>
<gene>
    <name evidence="1" type="ORF">F383_38332</name>
</gene>
<comment type="caution">
    <text evidence="1">The sequence shown here is derived from an EMBL/GenBank/DDBJ whole genome shotgun (WGS) entry which is preliminary data.</text>
</comment>
<dbReference type="Proteomes" id="UP000032142">
    <property type="component" value="Unassembled WGS sequence"/>
</dbReference>
<accession>A0A0B0MEQ3</accession>
<dbReference type="EMBL" id="JRRC01070560">
    <property type="protein sequence ID" value="KHF99259.1"/>
    <property type="molecule type" value="Genomic_DNA"/>
</dbReference>
<keyword evidence="2" id="KW-1185">Reference proteome</keyword>
<reference evidence="2" key="1">
    <citation type="submission" date="2014-09" db="EMBL/GenBank/DDBJ databases">
        <authorList>
            <person name="Mudge J."/>
            <person name="Ramaraj T."/>
            <person name="Lindquist I.E."/>
            <person name="Bharti A.K."/>
            <person name="Sundararajan A."/>
            <person name="Cameron C.T."/>
            <person name="Woodward J.E."/>
            <person name="May G.D."/>
            <person name="Brubaker C."/>
            <person name="Broadhvest J."/>
            <person name="Wilkins T.A."/>
        </authorList>
    </citation>
    <scope>NUCLEOTIDE SEQUENCE</scope>
    <source>
        <strain evidence="2">cv. AKA8401</strain>
    </source>
</reference>
<evidence type="ECO:0000313" key="1">
    <source>
        <dbReference type="EMBL" id="KHF99259.1"/>
    </source>
</evidence>